<accession>A0A1B9F742</accession>
<sequence>MADYFIDVLLDENRMAKLKGTGLEDNIKYRFAGELKLVEVHVSEETKNKVLETFDTARTDSRNAITDVPVAFLRELFNQVAEKKSLGDDVVEAVLAKSDEIKELAAKESEFLPAPEID</sequence>
<dbReference type="AlphaFoldDB" id="A0A1B9F742"/>
<evidence type="ECO:0000313" key="2">
    <source>
        <dbReference type="Proteomes" id="UP000093080"/>
    </source>
</evidence>
<reference evidence="1 2" key="1">
    <citation type="submission" date="2016-06" db="EMBL/GenBank/DDBJ databases">
        <title>Respiratory ammonification of nitrate coupled to the oxidation of elemental sulfur in deep-sea autotrophic thermophilic bacteria.</title>
        <authorList>
            <person name="Slobodkina G.B."/>
            <person name="Mardanov A.V."/>
            <person name="Ravin N.V."/>
            <person name="Frolova A.A."/>
            <person name="Viryasiv M.B."/>
            <person name="Chernyh N.A."/>
            <person name="Bonch-Osmolovskaya E.A."/>
            <person name="Slobodkin A.I."/>
        </authorList>
    </citation>
    <scope>NUCLEOTIDE SEQUENCE [LARGE SCALE GENOMIC DNA]</scope>
    <source>
        <strain evidence="1 2">S69</strain>
    </source>
</reference>
<protein>
    <recommendedName>
        <fullName evidence="3">Phage protein</fullName>
    </recommendedName>
</protein>
<dbReference type="InterPro" id="IPR054230">
    <property type="entry name" value="DUF6955"/>
</dbReference>
<organism evidence="1 2">
    <name type="scientific">Dissulfuribacter thermophilus</name>
    <dbReference type="NCBI Taxonomy" id="1156395"/>
    <lineage>
        <taxon>Bacteria</taxon>
        <taxon>Pseudomonadati</taxon>
        <taxon>Thermodesulfobacteriota</taxon>
        <taxon>Dissulfuribacteria</taxon>
        <taxon>Dissulfuribacterales</taxon>
        <taxon>Dissulfuribacteraceae</taxon>
        <taxon>Dissulfuribacter</taxon>
    </lineage>
</organism>
<comment type="caution">
    <text evidence="1">The sequence shown here is derived from an EMBL/GenBank/DDBJ whole genome shotgun (WGS) entry which is preliminary data.</text>
</comment>
<name>A0A1B9F742_9BACT</name>
<dbReference type="OrthoDB" id="9791271at2"/>
<dbReference type="Proteomes" id="UP000093080">
    <property type="component" value="Unassembled WGS sequence"/>
</dbReference>
<dbReference type="Pfam" id="PF22271">
    <property type="entry name" value="DUF6955"/>
    <property type="match status" value="1"/>
</dbReference>
<dbReference type="RefSeq" id="WP_067616390.1">
    <property type="nucleotide sequence ID" value="NZ_MAGO01000003.1"/>
</dbReference>
<gene>
    <name evidence="1" type="ORF">DBT_0682</name>
</gene>
<proteinExistence type="predicted"/>
<evidence type="ECO:0008006" key="3">
    <source>
        <dbReference type="Google" id="ProtNLM"/>
    </source>
</evidence>
<dbReference type="STRING" id="1156395.DBT_0682"/>
<dbReference type="EMBL" id="MAGO01000003">
    <property type="protein sequence ID" value="OCC15757.1"/>
    <property type="molecule type" value="Genomic_DNA"/>
</dbReference>
<evidence type="ECO:0000313" key="1">
    <source>
        <dbReference type="EMBL" id="OCC15757.1"/>
    </source>
</evidence>
<keyword evidence="2" id="KW-1185">Reference proteome</keyword>